<feature type="signal peptide" evidence="3">
    <location>
        <begin position="1"/>
        <end position="25"/>
    </location>
</feature>
<evidence type="ECO:0000313" key="4">
    <source>
        <dbReference type="EMBL" id="KJM40654.1"/>
    </source>
</evidence>
<dbReference type="PANTHER" id="PTHR10009:SF18">
    <property type="entry name" value="PROTEIN YELLOW-LIKE PROTEIN"/>
    <property type="match status" value="1"/>
</dbReference>
<dbReference type="RefSeq" id="WP_045293004.1">
    <property type="nucleotide sequence ID" value="NZ_JZYG01000005.1"/>
</dbReference>
<evidence type="ECO:0000256" key="1">
    <source>
        <dbReference type="ARBA" id="ARBA00004613"/>
    </source>
</evidence>
<accession>A0AAE2EFU8</accession>
<dbReference type="InterPro" id="IPR011042">
    <property type="entry name" value="6-blade_b-propeller_TolB-like"/>
</dbReference>
<evidence type="ECO:0000256" key="3">
    <source>
        <dbReference type="SAM" id="SignalP"/>
    </source>
</evidence>
<feature type="chain" id="PRO_5041904015" evidence="3">
    <location>
        <begin position="26"/>
        <end position="404"/>
    </location>
</feature>
<dbReference type="Pfam" id="PF03022">
    <property type="entry name" value="MRJP"/>
    <property type="match status" value="1"/>
</dbReference>
<keyword evidence="2" id="KW-0964">Secreted</keyword>
<dbReference type="Gene3D" id="2.120.10.30">
    <property type="entry name" value="TolB, C-terminal domain"/>
    <property type="match status" value="1"/>
</dbReference>
<proteinExistence type="predicted"/>
<reference evidence="4 5" key="1">
    <citation type="submission" date="2015-03" db="EMBL/GenBank/DDBJ databases">
        <authorList>
            <person name="McCorrison J."/>
            <person name="Sanka R."/>
            <person name="Adams M."/>
            <person name="Brinkac L."/>
            <person name="Nierman W."/>
            <person name="Sutton G."/>
            <person name="Nelson K."/>
            <person name="Kiedrowski L."/>
            <person name="Guerrero D."/>
            <person name="Bonomo R."/>
        </authorList>
    </citation>
    <scope>NUCLEOTIDE SEQUENCE [LARGE SCALE GENOMIC DNA]</scope>
    <source>
        <strain evidence="4 5">42324</strain>
    </source>
</reference>
<evidence type="ECO:0000256" key="2">
    <source>
        <dbReference type="ARBA" id="ARBA00022525"/>
    </source>
</evidence>
<sequence length="404" mass="43312">MFIRTRSLSAIALAALIAFPSLASAATLQPLERWRSYAGVSWDTPQNGQTPTRFSGSVNAPIAGIHFDAKGRAFVSTPRLVSAAAPATLSILDTTVQSGPARLTAFPSREGNAVNTDPTQYLRNVLGFYIDRQNGWLWALDMGFVAGETESPVGSQKLVVLDLNTGRTLKRIALDGVADRKASFLNDVVVDEKRRVAYISDSGSRSAPENRVGLIVVDFTTGTARRVLDRHPALQIEPGVKVVAHGAEVWPGKPLLIGINGIALSPDADTLYWTVTTGTHAWAVPTALLRQAGSTDAQIAASIQDLGVVGGNTDGLVTDAKGNLYITDVTRNGIVRFDPKHHAMSLIAASEDVYWPDTPAIRPDGDLIFTSSRLNDHFAGAVKPGEERYDLWRLPLGASHNTGE</sequence>
<dbReference type="GO" id="GO:0005576">
    <property type="term" value="C:extracellular region"/>
    <property type="evidence" value="ECO:0007669"/>
    <property type="project" value="UniProtKB-SubCell"/>
</dbReference>
<evidence type="ECO:0000313" key="5">
    <source>
        <dbReference type="Proteomes" id="UP000033344"/>
    </source>
</evidence>
<protein>
    <submittedName>
        <fullName evidence="4">Major royal jelly protein</fullName>
    </submittedName>
</protein>
<dbReference type="PANTHER" id="PTHR10009">
    <property type="entry name" value="PROTEIN YELLOW-RELATED"/>
    <property type="match status" value="1"/>
</dbReference>
<keyword evidence="3" id="KW-0732">Signal</keyword>
<dbReference type="EMBL" id="JZYG01000005">
    <property type="protein sequence ID" value="KJM40654.1"/>
    <property type="molecule type" value="Genomic_DNA"/>
</dbReference>
<dbReference type="Proteomes" id="UP000033344">
    <property type="component" value="Unassembled WGS sequence"/>
</dbReference>
<name>A0AAE2EFU8_ENTCL</name>
<gene>
    <name evidence="4" type="ORF">SS44_04950</name>
</gene>
<dbReference type="AlphaFoldDB" id="A0AAE2EFU8"/>
<dbReference type="SUPFAM" id="SSF63829">
    <property type="entry name" value="Calcium-dependent phosphotriesterase"/>
    <property type="match status" value="1"/>
</dbReference>
<comment type="caution">
    <text evidence="4">The sequence shown here is derived from an EMBL/GenBank/DDBJ whole genome shotgun (WGS) entry which is preliminary data.</text>
</comment>
<dbReference type="InterPro" id="IPR017996">
    <property type="entry name" value="MRJP/yellow-related"/>
</dbReference>
<comment type="subcellular location">
    <subcellularLocation>
        <location evidence="1">Secreted</location>
    </subcellularLocation>
</comment>
<organism evidence="4 5">
    <name type="scientific">Enterobacter cloacae subsp. cloacae</name>
    <dbReference type="NCBI Taxonomy" id="336306"/>
    <lineage>
        <taxon>Bacteria</taxon>
        <taxon>Pseudomonadati</taxon>
        <taxon>Pseudomonadota</taxon>
        <taxon>Gammaproteobacteria</taxon>
        <taxon>Enterobacterales</taxon>
        <taxon>Enterobacteriaceae</taxon>
        <taxon>Enterobacter</taxon>
        <taxon>Enterobacter cloacae complex</taxon>
    </lineage>
</organism>